<proteinExistence type="predicted"/>
<reference evidence="2" key="1">
    <citation type="submission" date="2013-09" db="EMBL/GenBank/DDBJ databases">
        <title>Complete nucleotide sequence of Streptomyces linear plasmid pFRL4.</title>
        <authorList>
            <person name="Chen Z."/>
            <person name="Fang P."/>
            <person name="Qin Z."/>
        </authorList>
    </citation>
    <scope>NUCLEOTIDE SEQUENCE</scope>
    <source>
        <plasmid evidence="2">pFRL4</plasmid>
    </source>
</reference>
<dbReference type="AlphaFoldDB" id="V9Z295"/>
<organism evidence="2">
    <name type="scientific">Streptomyces sp. F2</name>
    <dbReference type="NCBI Taxonomy" id="317660"/>
    <lineage>
        <taxon>Bacteria</taxon>
        <taxon>Bacillati</taxon>
        <taxon>Actinomycetota</taxon>
        <taxon>Actinomycetes</taxon>
        <taxon>Kitasatosporales</taxon>
        <taxon>Streptomycetaceae</taxon>
        <taxon>Streptomyces</taxon>
    </lineage>
</organism>
<keyword evidence="1" id="KW-0472">Membrane</keyword>
<feature type="transmembrane region" description="Helical" evidence="1">
    <location>
        <begin position="62"/>
        <end position="81"/>
    </location>
</feature>
<name>V9Z295_9ACTN</name>
<evidence type="ECO:0000313" key="2">
    <source>
        <dbReference type="EMBL" id="AHE39655.1"/>
    </source>
</evidence>
<evidence type="ECO:0000256" key="1">
    <source>
        <dbReference type="SAM" id="Phobius"/>
    </source>
</evidence>
<gene>
    <name evidence="2" type="ORF">pFRL4_422c</name>
</gene>
<protein>
    <submittedName>
        <fullName evidence="2">Uncharacterized protein</fullName>
    </submittedName>
</protein>
<sequence>MMNPMTDQDPQVLPLTSGVVRRRLTVAVWWSALAWPVLALALTPLLLWWLDMGIDDLTTAEGAAGVVPAVVAVAYFSWQAAGSVRAEQRTIADKARELDAAASLPGNEAALSRAAHDFGTALLSAYSPFSTRLLPRQAAATAARQVLREAEAEDLKPATVQFVQELARMRP</sequence>
<geneLocation type="plasmid" evidence="2">
    <name>pFRL4</name>
</geneLocation>
<accession>V9Z295</accession>
<keyword evidence="1" id="KW-0812">Transmembrane</keyword>
<feature type="transmembrane region" description="Helical" evidence="1">
    <location>
        <begin position="27"/>
        <end position="50"/>
    </location>
</feature>
<keyword evidence="2" id="KW-0614">Plasmid</keyword>
<keyword evidence="1" id="KW-1133">Transmembrane helix</keyword>
<dbReference type="EMBL" id="KF602049">
    <property type="protein sequence ID" value="AHE39655.1"/>
    <property type="molecule type" value="Genomic_DNA"/>
</dbReference>